<reference evidence="5 7" key="2">
    <citation type="journal article" date="2020" name="Extremophiles">
        <title>Genomic analysis of Caldalkalibacillus thermarum TA2.A1 reveals aerobic alkaliphilic metabolism and evolutionary hallmarks linking alkaliphilic bacteria and plant life.</title>
        <authorList>
            <person name="de Jong S.I."/>
            <person name="van den Broek M.A."/>
            <person name="Merkel A.Y."/>
            <person name="de la Torre Cortes P."/>
            <person name="Kalamorz F."/>
            <person name="Cook G.M."/>
            <person name="van Loosdrecht M.C.M."/>
            <person name="McMillan D.G.G."/>
        </authorList>
    </citation>
    <scope>NUCLEOTIDE SEQUENCE [LARGE SCALE GENOMIC DNA]</scope>
    <source>
        <strain evidence="5 7">TA2.A1</strain>
    </source>
</reference>
<dbReference type="InterPro" id="IPR027417">
    <property type="entry name" value="P-loop_NTPase"/>
</dbReference>
<evidence type="ECO:0000313" key="6">
    <source>
        <dbReference type="Proteomes" id="UP000010716"/>
    </source>
</evidence>
<accession>F5LAB6</accession>
<dbReference type="PROSITE" id="PS50893">
    <property type="entry name" value="ABC_TRANSPORTER_2"/>
    <property type="match status" value="1"/>
</dbReference>
<dbReference type="GO" id="GO:0016887">
    <property type="term" value="F:ATP hydrolysis activity"/>
    <property type="evidence" value="ECO:0007669"/>
    <property type="project" value="InterPro"/>
</dbReference>
<sequence length="240" mass="27416">MTVSEQPCLVIKNVSKRYRSGRFVLRNINLQVPQGYVCGIVGAPGTGKTTLTRLLGGLIRPTTGEICIFGQNIAQDTPYYRQLVSCVLHDSALYPKFKVKDLLLWLQRLYRHWDEKRCYSLVRGFEIPLNRKVNQLSKEKHNWLSLIIALSARPKLMIVDEPGKELSPAEKREMLKLLAQDVVNHGTTVVFTTSIEDEIREFADYGFRLEAGQLFPCELKKGVGHEAYMQPFAMERMVQS</sequence>
<organism evidence="4 6">
    <name type="scientific">Caldalkalibacillus thermarum (strain TA2.A1)</name>
    <dbReference type="NCBI Taxonomy" id="986075"/>
    <lineage>
        <taxon>Bacteria</taxon>
        <taxon>Bacillati</taxon>
        <taxon>Bacillota</taxon>
        <taxon>Bacilli</taxon>
        <taxon>Bacillales</taxon>
        <taxon>Bacillaceae</taxon>
        <taxon>Caldalkalibacillus</taxon>
    </lineage>
</organism>
<keyword evidence="7" id="KW-1185">Reference proteome</keyword>
<dbReference type="EMBL" id="CP082237">
    <property type="protein sequence ID" value="QZT33261.1"/>
    <property type="molecule type" value="Genomic_DNA"/>
</dbReference>
<dbReference type="KEGG" id="cthu:HUR95_13325"/>
<dbReference type="InterPro" id="IPR003593">
    <property type="entry name" value="AAA+_ATPase"/>
</dbReference>
<feature type="domain" description="ABC transporter" evidence="3">
    <location>
        <begin position="9"/>
        <end position="236"/>
    </location>
</feature>
<evidence type="ECO:0000256" key="1">
    <source>
        <dbReference type="ARBA" id="ARBA00022741"/>
    </source>
</evidence>
<dbReference type="PANTHER" id="PTHR43158">
    <property type="entry name" value="SKFA PEPTIDE EXPORT ATP-BINDING PROTEIN SKFE"/>
    <property type="match status" value="1"/>
</dbReference>
<evidence type="ECO:0000259" key="3">
    <source>
        <dbReference type="PROSITE" id="PS50893"/>
    </source>
</evidence>
<evidence type="ECO:0000313" key="4">
    <source>
        <dbReference type="EMBL" id="EGL81665.1"/>
    </source>
</evidence>
<evidence type="ECO:0000313" key="7">
    <source>
        <dbReference type="Proteomes" id="UP000825179"/>
    </source>
</evidence>
<dbReference type="EMBL" id="AFCE01000163">
    <property type="protein sequence ID" value="EGL81665.1"/>
    <property type="molecule type" value="Genomic_DNA"/>
</dbReference>
<dbReference type="eggNOG" id="COG1131">
    <property type="taxonomic scope" value="Bacteria"/>
</dbReference>
<dbReference type="InterPro" id="IPR003439">
    <property type="entry name" value="ABC_transporter-like_ATP-bd"/>
</dbReference>
<dbReference type="SMART" id="SM00382">
    <property type="entry name" value="AAA"/>
    <property type="match status" value="1"/>
</dbReference>
<evidence type="ECO:0000256" key="2">
    <source>
        <dbReference type="ARBA" id="ARBA00022840"/>
    </source>
</evidence>
<dbReference type="Proteomes" id="UP000825179">
    <property type="component" value="Chromosome"/>
</dbReference>
<dbReference type="AlphaFoldDB" id="F5LAB6"/>
<dbReference type="Gene3D" id="3.40.50.300">
    <property type="entry name" value="P-loop containing nucleotide triphosphate hydrolases"/>
    <property type="match status" value="1"/>
</dbReference>
<dbReference type="Pfam" id="PF00005">
    <property type="entry name" value="ABC_tran"/>
    <property type="match status" value="1"/>
</dbReference>
<dbReference type="PANTHER" id="PTHR43158:SF2">
    <property type="entry name" value="SKFA PEPTIDE EXPORT ATP-BINDING PROTEIN SKFE"/>
    <property type="match status" value="1"/>
</dbReference>
<protein>
    <submittedName>
        <fullName evidence="5">ABC transporter ATP-binding protein</fullName>
    </submittedName>
    <submittedName>
        <fullName evidence="4">ABC transporter related protein</fullName>
    </submittedName>
</protein>
<reference evidence="5" key="3">
    <citation type="submission" date="2021-08" db="EMBL/GenBank/DDBJ databases">
        <authorList>
            <person name="de Jong S."/>
            <person name="van den Broek M."/>
            <person name="Merkel A."/>
            <person name="de la Torre Cortes P."/>
            <person name="Kalamorz F."/>
            <person name="Cook G."/>
            <person name="van Loosdrecht M."/>
            <person name="McMillan D."/>
        </authorList>
    </citation>
    <scope>NUCLEOTIDE SEQUENCE</scope>
    <source>
        <strain evidence="5">TA2.A1</strain>
    </source>
</reference>
<keyword evidence="1" id="KW-0547">Nucleotide-binding</keyword>
<dbReference type="Proteomes" id="UP000010716">
    <property type="component" value="Unassembled WGS sequence"/>
</dbReference>
<dbReference type="GO" id="GO:0005524">
    <property type="term" value="F:ATP binding"/>
    <property type="evidence" value="ECO:0007669"/>
    <property type="project" value="UniProtKB-KW"/>
</dbReference>
<reference evidence="4 6" key="1">
    <citation type="journal article" date="2011" name="J. Bacteriol.">
        <title>Draft genome sequence of the thermoalkaliphilic Caldalkalibacillus thermarum strain TA2.A1.</title>
        <authorList>
            <person name="Kalamorz F."/>
            <person name="Keis S."/>
            <person name="McMillan D.G."/>
            <person name="Olsson K."/>
            <person name="Stanton J.A."/>
            <person name="Stockwell P."/>
            <person name="Black M.A."/>
            <person name="Klingeman D.M."/>
            <person name="Land M.L."/>
            <person name="Han C.S."/>
            <person name="Martin S.L."/>
            <person name="Becher S.A."/>
            <person name="Peddie C.J."/>
            <person name="Morgan H.W."/>
            <person name="Matthies D."/>
            <person name="Preiss L."/>
            <person name="Meier T."/>
            <person name="Brown S.D."/>
            <person name="Cook G.M."/>
        </authorList>
    </citation>
    <scope>NUCLEOTIDE SEQUENCE [LARGE SCALE GENOMIC DNA]</scope>
    <source>
        <strain evidence="4 6">TA2.A1</strain>
    </source>
</reference>
<gene>
    <name evidence="4" type="ORF">CathTA2_2851</name>
    <name evidence="5" type="ORF">HUR95_13325</name>
</gene>
<dbReference type="SUPFAM" id="SSF52540">
    <property type="entry name" value="P-loop containing nucleoside triphosphate hydrolases"/>
    <property type="match status" value="1"/>
</dbReference>
<evidence type="ECO:0000313" key="5">
    <source>
        <dbReference type="EMBL" id="QZT33261.1"/>
    </source>
</evidence>
<keyword evidence="2 5" id="KW-0067">ATP-binding</keyword>
<name>F5LAB6_CALTT</name>
<proteinExistence type="predicted"/>
<dbReference type="OrthoDB" id="9804819at2"/>